<feature type="domain" description="Plus3" evidence="11">
    <location>
        <begin position="330"/>
        <end position="461"/>
    </location>
</feature>
<feature type="compositionally biased region" description="Low complexity" evidence="10">
    <location>
        <begin position="134"/>
        <end position="145"/>
    </location>
</feature>
<accession>A0A671XB11</accession>
<dbReference type="GO" id="GO:0019827">
    <property type="term" value="P:stem cell population maintenance"/>
    <property type="evidence" value="ECO:0007669"/>
    <property type="project" value="UniProtKB-ARBA"/>
</dbReference>
<feature type="region of interest" description="Disordered" evidence="10">
    <location>
        <begin position="50"/>
        <end position="184"/>
    </location>
</feature>
<feature type="compositionally biased region" description="Basic and acidic residues" evidence="10">
    <location>
        <begin position="245"/>
        <end position="267"/>
    </location>
</feature>
<organism evidence="12 13">
    <name type="scientific">Sparus aurata</name>
    <name type="common">Gilthead sea bream</name>
    <dbReference type="NCBI Taxonomy" id="8175"/>
    <lineage>
        <taxon>Eukaryota</taxon>
        <taxon>Metazoa</taxon>
        <taxon>Chordata</taxon>
        <taxon>Craniata</taxon>
        <taxon>Vertebrata</taxon>
        <taxon>Euteleostomi</taxon>
        <taxon>Actinopterygii</taxon>
        <taxon>Neopterygii</taxon>
        <taxon>Teleostei</taxon>
        <taxon>Neoteleostei</taxon>
        <taxon>Acanthomorphata</taxon>
        <taxon>Eupercaria</taxon>
        <taxon>Spariformes</taxon>
        <taxon>Sparidae</taxon>
        <taxon>Sparus</taxon>
    </lineage>
</organism>
<dbReference type="AlphaFoldDB" id="A0A671XB11"/>
<evidence type="ECO:0000256" key="1">
    <source>
        <dbReference type="ARBA" id="ARBA00004642"/>
    </source>
</evidence>
<dbReference type="InParanoid" id="A0A671XB11"/>
<dbReference type="InterPro" id="IPR036128">
    <property type="entry name" value="Plus3-like_sf"/>
</dbReference>
<evidence type="ECO:0000259" key="11">
    <source>
        <dbReference type="PROSITE" id="PS51360"/>
    </source>
</evidence>
<dbReference type="Ensembl" id="ENSSAUT00010050769.1">
    <property type="protein sequence ID" value="ENSSAUP00010048263.1"/>
    <property type="gene ID" value="ENSSAUG00010019963.1"/>
</dbReference>
<reference evidence="12" key="3">
    <citation type="submission" date="2025-09" db="UniProtKB">
        <authorList>
            <consortium name="Ensembl"/>
        </authorList>
    </citation>
    <scope>IDENTIFICATION</scope>
</reference>
<dbReference type="PANTHER" id="PTHR13115">
    <property type="entry name" value="RNA POLYMERASE-ASSOCIATED PROTEIN RTF1 HOMOLOG"/>
    <property type="match status" value="1"/>
</dbReference>
<keyword evidence="7" id="KW-0539">Nucleus</keyword>
<evidence type="ECO:0000256" key="8">
    <source>
        <dbReference type="ARBA" id="ARBA00068204"/>
    </source>
</evidence>
<proteinExistence type="predicted"/>
<sequence length="690" mass="78160">MTLRSPKSHTLAEGIFPLLTLCKIMNLLAALSESHHDVLFQELLSLAKRKRVDSGEQEEPVSKPAASTDSETSDSDDEWTVGGTKGKKKVKQGKGSEKKNATKKKVNKATASGSSDGDSSAESSAPEEGEVSDSESNSSSSSSDSDSSEDEVFRDGYDDDLMGDAEDRARLEQMTEKEREQELFNRIEKREVLKRRFEIKKKLKTAKKKEKEEKKKKQEEEQEKRKLSQVQDTQVVMSHNKERRSKRDEKLDKKSQAMEELKAEREKKKNKTAELLAKRQPLKTSEVYSDDEEEEEEDDDKSSVKSDRSSRSSSYDDDEKEETPPKSQPVSLPDELNRVRLSRHKLERWCHMPFFAKTVTGCFVRIGIGNNSSKPVYRVAEIVDVVETAKVYQLGSTRTNKGLQLRHGGDTRVFRLEFVSNQEFTESEFMKWKEAMIVAGMQVPTLDEITKKEQSIKEALNYKFNDKDIEDIVKEKDRFRKAPPNYAMKKTQLLKDKAMAEESGDGDKAKVIQDELNELEERAEALDRQRTKNISAISYINQRNRSWNIVESEKALVAEGQNAKNQQMDPFTRRQCKPTMVSNARDPSVHAAILAHLNQKYGSGSQGDPSGGDKNKLGQPNPKDKDVPKPTTDLSEDLFKVHDFDVKIDLQVPNAEAKSLSVSSNALPVKDGAPRRSLNLEDYKKRRGLI</sequence>
<name>A0A671XB11_SPAAU</name>
<dbReference type="GO" id="GO:1990269">
    <property type="term" value="F:RNA polymerase II C-terminal domain phosphoserine binding"/>
    <property type="evidence" value="ECO:0007669"/>
    <property type="project" value="TreeGrafter"/>
</dbReference>
<feature type="compositionally biased region" description="Acidic residues" evidence="10">
    <location>
        <begin position="288"/>
        <end position="300"/>
    </location>
</feature>
<keyword evidence="2" id="KW-0597">Phosphoprotein</keyword>
<evidence type="ECO:0000256" key="3">
    <source>
        <dbReference type="ARBA" id="ARBA00023015"/>
    </source>
</evidence>
<dbReference type="Pfam" id="PF03126">
    <property type="entry name" value="Plus-3"/>
    <property type="match status" value="1"/>
</dbReference>
<dbReference type="SMART" id="SM00719">
    <property type="entry name" value="Plus3"/>
    <property type="match status" value="1"/>
</dbReference>
<keyword evidence="6" id="KW-0804">Transcription</keyword>
<evidence type="ECO:0000313" key="12">
    <source>
        <dbReference type="Ensembl" id="ENSSAUP00010048263.1"/>
    </source>
</evidence>
<feature type="compositionally biased region" description="Polar residues" evidence="10">
    <location>
        <begin position="228"/>
        <end position="237"/>
    </location>
</feature>
<dbReference type="OMA" id="ISGCYAR"/>
<protein>
    <recommendedName>
        <fullName evidence="8">RNA polymerase-associated protein RTF1 homolog</fullName>
    </recommendedName>
</protein>
<evidence type="ECO:0000256" key="7">
    <source>
        <dbReference type="ARBA" id="ARBA00023242"/>
    </source>
</evidence>
<keyword evidence="3" id="KW-0805">Transcription regulation</keyword>
<feature type="compositionally biased region" description="Basic and acidic residues" evidence="10">
    <location>
        <begin position="301"/>
        <end position="310"/>
    </location>
</feature>
<feature type="region of interest" description="Disordered" evidence="10">
    <location>
        <begin position="203"/>
        <end position="335"/>
    </location>
</feature>
<dbReference type="Proteomes" id="UP000472265">
    <property type="component" value="Chromosome 16"/>
</dbReference>
<comment type="subcellular location">
    <subcellularLocation>
        <location evidence="1">Nucleus</location>
        <location evidence="1">Nucleoplasm</location>
    </subcellularLocation>
</comment>
<reference evidence="12" key="2">
    <citation type="submission" date="2025-08" db="UniProtKB">
        <authorList>
            <consortium name="Ensembl"/>
        </authorList>
    </citation>
    <scope>IDENTIFICATION</scope>
</reference>
<dbReference type="GO" id="GO:0016593">
    <property type="term" value="C:Cdc73/Paf1 complex"/>
    <property type="evidence" value="ECO:0007669"/>
    <property type="project" value="UniProtKB-ARBA"/>
</dbReference>
<evidence type="ECO:0000256" key="9">
    <source>
        <dbReference type="SAM" id="Coils"/>
    </source>
</evidence>
<reference evidence="12" key="1">
    <citation type="submission" date="2021-04" db="EMBL/GenBank/DDBJ databases">
        <authorList>
            <consortium name="Wellcome Sanger Institute Data Sharing"/>
        </authorList>
    </citation>
    <scope>NUCLEOTIDE SEQUENCE [LARGE SCALE GENOMIC DNA]</scope>
</reference>
<feature type="region of interest" description="Disordered" evidence="10">
    <location>
        <begin position="600"/>
        <end position="633"/>
    </location>
</feature>
<evidence type="ECO:0000256" key="6">
    <source>
        <dbReference type="ARBA" id="ARBA00023163"/>
    </source>
</evidence>
<dbReference type="Gene3D" id="3.90.70.200">
    <property type="entry name" value="Plus-3 domain"/>
    <property type="match status" value="1"/>
</dbReference>
<evidence type="ECO:0000256" key="4">
    <source>
        <dbReference type="ARBA" id="ARBA00023054"/>
    </source>
</evidence>
<evidence type="ECO:0000256" key="10">
    <source>
        <dbReference type="SAM" id="MobiDB-lite"/>
    </source>
</evidence>
<feature type="compositionally biased region" description="Basic and acidic residues" evidence="10">
    <location>
        <begin position="209"/>
        <end position="226"/>
    </location>
</feature>
<evidence type="ECO:0000256" key="2">
    <source>
        <dbReference type="ARBA" id="ARBA00022553"/>
    </source>
</evidence>
<dbReference type="PANTHER" id="PTHR13115:SF8">
    <property type="entry name" value="RNA POLYMERASE-ASSOCIATED PROTEIN RTF1 HOMOLOG"/>
    <property type="match status" value="1"/>
</dbReference>
<dbReference type="FunFam" id="3.90.70.200:FF:000001">
    <property type="entry name" value="RNA polymerase-associated protein RTF1 homolog"/>
    <property type="match status" value="1"/>
</dbReference>
<gene>
    <name evidence="12" type="primary">RTF1</name>
    <name evidence="12" type="synonym">rtf1</name>
</gene>
<feature type="region of interest" description="Disordered" evidence="10">
    <location>
        <begin position="655"/>
        <end position="675"/>
    </location>
</feature>
<keyword evidence="5" id="KW-0010">Activator</keyword>
<dbReference type="SUPFAM" id="SSF159042">
    <property type="entry name" value="Plus3-like"/>
    <property type="match status" value="1"/>
</dbReference>
<dbReference type="GO" id="GO:0003677">
    <property type="term" value="F:DNA binding"/>
    <property type="evidence" value="ECO:0007669"/>
    <property type="project" value="InterPro"/>
</dbReference>
<dbReference type="GeneTree" id="ENSGT00390000012493"/>
<dbReference type="InterPro" id="IPR004343">
    <property type="entry name" value="Plus-3_dom"/>
</dbReference>
<feature type="compositionally biased region" description="Low complexity" evidence="10">
    <location>
        <begin position="108"/>
        <end position="124"/>
    </location>
</feature>
<evidence type="ECO:0000313" key="13">
    <source>
        <dbReference type="Proteomes" id="UP000472265"/>
    </source>
</evidence>
<keyword evidence="4 9" id="KW-0175">Coiled coil</keyword>
<feature type="compositionally biased region" description="Basic and acidic residues" evidence="10">
    <location>
        <begin position="165"/>
        <end position="184"/>
    </location>
</feature>
<evidence type="ECO:0000256" key="5">
    <source>
        <dbReference type="ARBA" id="ARBA00023159"/>
    </source>
</evidence>
<dbReference type="PROSITE" id="PS51360">
    <property type="entry name" value="PLUS3"/>
    <property type="match status" value="1"/>
</dbReference>
<feature type="coiled-coil region" evidence="9">
    <location>
        <begin position="509"/>
        <end position="536"/>
    </location>
</feature>
<keyword evidence="13" id="KW-1185">Reference proteome</keyword>
<feature type="compositionally biased region" description="Basic and acidic residues" evidence="10">
    <location>
        <begin position="611"/>
        <end position="628"/>
    </location>
</feature>